<proteinExistence type="predicted"/>
<keyword evidence="2" id="KW-1185">Reference proteome</keyword>
<protein>
    <submittedName>
        <fullName evidence="1">Uncharacterized protein</fullName>
    </submittedName>
</protein>
<accession>A0A926D9W8</accession>
<evidence type="ECO:0000313" key="1">
    <source>
        <dbReference type="EMBL" id="MBC8534361.1"/>
    </source>
</evidence>
<comment type="caution">
    <text evidence="1">The sequence shown here is derived from an EMBL/GenBank/DDBJ whole genome shotgun (WGS) entry which is preliminary data.</text>
</comment>
<sequence length="111" mass="12051">MSAGKRVGVIILVLLLCAAAVVCGLAAAEYYTRQTGFGGAEIPLFIEKDADERIWLQVHALGMEQSYELTPLLAFLEKVQAVVDMEPHRLGGMCGGTMSAFIRNGRNFYGL</sequence>
<dbReference type="EMBL" id="JACRSN010000016">
    <property type="protein sequence ID" value="MBC8534361.1"/>
    <property type="molecule type" value="Genomic_DNA"/>
</dbReference>
<reference evidence="1" key="1">
    <citation type="submission" date="2020-08" db="EMBL/GenBank/DDBJ databases">
        <title>Genome public.</title>
        <authorList>
            <person name="Liu C."/>
            <person name="Sun Q."/>
        </authorList>
    </citation>
    <scope>NUCLEOTIDE SEQUENCE</scope>
    <source>
        <strain evidence="1">NSJ-40</strain>
    </source>
</reference>
<evidence type="ECO:0000313" key="2">
    <source>
        <dbReference type="Proteomes" id="UP000651482"/>
    </source>
</evidence>
<dbReference type="Proteomes" id="UP000651482">
    <property type="component" value="Unassembled WGS sequence"/>
</dbReference>
<dbReference type="RefSeq" id="WP_249319944.1">
    <property type="nucleotide sequence ID" value="NZ_JACRSN010000016.1"/>
</dbReference>
<name>A0A926D9W8_9FIRM</name>
<gene>
    <name evidence="1" type="ORF">IAG03_10245</name>
</gene>
<organism evidence="1 2">
    <name type="scientific">Yeguia hominis</name>
    <dbReference type="NCBI Taxonomy" id="2763662"/>
    <lineage>
        <taxon>Bacteria</taxon>
        <taxon>Bacillati</taxon>
        <taxon>Bacillota</taxon>
        <taxon>Clostridia</taxon>
        <taxon>Eubacteriales</taxon>
        <taxon>Yeguiaceae</taxon>
        <taxon>Yeguia</taxon>
    </lineage>
</organism>
<dbReference type="AlphaFoldDB" id="A0A926D9W8"/>